<comment type="similarity">
    <text evidence="1">Belongs to the transglycosylase family. Rpf subfamily.</text>
</comment>
<sequence length="124" mass="12743">MQHSTNSTSRFGLARLTSAAALTVAGAAAAIGAAAPAHAADTGIPVLEEIKQCESGGDYQAQNPTSSASGAYQFMDFTWEYLSAGDGYATPADAPEHVQDAAAVELYNELGVAPWIPSAHCWVG</sequence>
<dbReference type="SUPFAM" id="SSF53955">
    <property type="entry name" value="Lysozyme-like"/>
    <property type="match status" value="1"/>
</dbReference>
<dbReference type="GO" id="GO:0016787">
    <property type="term" value="F:hydrolase activity"/>
    <property type="evidence" value="ECO:0007669"/>
    <property type="project" value="UniProtKB-KW"/>
</dbReference>
<organism evidence="5 6">
    <name type="scientific">Micrococcus cohnii</name>
    <dbReference type="NCBI Taxonomy" id="993416"/>
    <lineage>
        <taxon>Bacteria</taxon>
        <taxon>Bacillati</taxon>
        <taxon>Actinomycetota</taxon>
        <taxon>Actinomycetes</taxon>
        <taxon>Micrococcales</taxon>
        <taxon>Micrococcaceae</taxon>
        <taxon>Micrococcus</taxon>
    </lineage>
</organism>
<keyword evidence="2" id="KW-0378">Hydrolase</keyword>
<name>A0A7W7M3Q8_9MICC</name>
<dbReference type="InterPro" id="IPR010618">
    <property type="entry name" value="RPF"/>
</dbReference>
<evidence type="ECO:0000259" key="4">
    <source>
        <dbReference type="Pfam" id="PF06737"/>
    </source>
</evidence>
<dbReference type="Pfam" id="PF06737">
    <property type="entry name" value="Transglycosylas"/>
    <property type="match status" value="1"/>
</dbReference>
<reference evidence="5 6" key="1">
    <citation type="submission" date="2020-08" db="EMBL/GenBank/DDBJ databases">
        <title>Sequencing the genomes of 1000 actinobacteria strains.</title>
        <authorList>
            <person name="Klenk H.-P."/>
        </authorList>
    </citation>
    <scope>NUCLEOTIDE SEQUENCE [LARGE SCALE GENOMIC DNA]</scope>
    <source>
        <strain evidence="5 6">DSM 23974</strain>
    </source>
</reference>
<dbReference type="RefSeq" id="WP_158496516.1">
    <property type="nucleotide sequence ID" value="NZ_JACHNA010000001.1"/>
</dbReference>
<dbReference type="InterPro" id="IPR023346">
    <property type="entry name" value="Lysozyme-like_dom_sf"/>
</dbReference>
<feature type="domain" description="Resuscitation-promoting factor core lysozyme-like" evidence="4">
    <location>
        <begin position="47"/>
        <end position="115"/>
    </location>
</feature>
<comment type="caution">
    <text evidence="5">The sequence shown here is derived from an EMBL/GenBank/DDBJ whole genome shotgun (WGS) entry which is preliminary data.</text>
</comment>
<feature type="signal peptide" evidence="3">
    <location>
        <begin position="1"/>
        <end position="39"/>
    </location>
</feature>
<evidence type="ECO:0000313" key="5">
    <source>
        <dbReference type="EMBL" id="MBB4735798.1"/>
    </source>
</evidence>
<proteinExistence type="inferred from homology"/>
<accession>A0A7W7M3Q8</accession>
<keyword evidence="3" id="KW-0732">Signal</keyword>
<dbReference type="AlphaFoldDB" id="A0A7W7M3Q8"/>
<protein>
    <recommendedName>
        <fullName evidence="4">Resuscitation-promoting factor core lysozyme-like domain-containing protein</fullName>
    </recommendedName>
</protein>
<evidence type="ECO:0000313" key="6">
    <source>
        <dbReference type="Proteomes" id="UP000540191"/>
    </source>
</evidence>
<gene>
    <name evidence="5" type="ORF">HDA30_001306</name>
</gene>
<dbReference type="Gene3D" id="1.10.530.10">
    <property type="match status" value="1"/>
</dbReference>
<dbReference type="EMBL" id="JACHNA010000001">
    <property type="protein sequence ID" value="MBB4735798.1"/>
    <property type="molecule type" value="Genomic_DNA"/>
</dbReference>
<dbReference type="Proteomes" id="UP000540191">
    <property type="component" value="Unassembled WGS sequence"/>
</dbReference>
<keyword evidence="6" id="KW-1185">Reference proteome</keyword>
<feature type="chain" id="PRO_5031114481" description="Resuscitation-promoting factor core lysozyme-like domain-containing protein" evidence="3">
    <location>
        <begin position="40"/>
        <end position="124"/>
    </location>
</feature>
<evidence type="ECO:0000256" key="2">
    <source>
        <dbReference type="ARBA" id="ARBA00022801"/>
    </source>
</evidence>
<evidence type="ECO:0000256" key="3">
    <source>
        <dbReference type="SAM" id="SignalP"/>
    </source>
</evidence>
<evidence type="ECO:0000256" key="1">
    <source>
        <dbReference type="ARBA" id="ARBA00010830"/>
    </source>
</evidence>